<dbReference type="EMBL" id="ML769538">
    <property type="protein sequence ID" value="KAE9395056.1"/>
    <property type="molecule type" value="Genomic_DNA"/>
</dbReference>
<evidence type="ECO:0000313" key="2">
    <source>
        <dbReference type="EMBL" id="KAE9395056.1"/>
    </source>
</evidence>
<dbReference type="OrthoDB" id="2991415at2759"/>
<protein>
    <submittedName>
        <fullName evidence="2">Uncharacterized protein</fullName>
    </submittedName>
</protein>
<accession>A0A6A4HB77</accession>
<dbReference type="AlphaFoldDB" id="A0A6A4HB77"/>
<feature type="region of interest" description="Disordered" evidence="1">
    <location>
        <begin position="37"/>
        <end position="66"/>
    </location>
</feature>
<name>A0A6A4HB77_9AGAR</name>
<keyword evidence="3" id="KW-1185">Reference proteome</keyword>
<dbReference type="Proteomes" id="UP000799118">
    <property type="component" value="Unassembled WGS sequence"/>
</dbReference>
<reference evidence="2" key="1">
    <citation type="journal article" date="2019" name="Environ. Microbiol.">
        <title>Fungal ecological strategies reflected in gene transcription - a case study of two litter decomposers.</title>
        <authorList>
            <person name="Barbi F."/>
            <person name="Kohler A."/>
            <person name="Barry K."/>
            <person name="Baskaran P."/>
            <person name="Daum C."/>
            <person name="Fauchery L."/>
            <person name="Ihrmark K."/>
            <person name="Kuo A."/>
            <person name="LaButti K."/>
            <person name="Lipzen A."/>
            <person name="Morin E."/>
            <person name="Grigoriev I.V."/>
            <person name="Henrissat B."/>
            <person name="Lindahl B."/>
            <person name="Martin F."/>
        </authorList>
    </citation>
    <scope>NUCLEOTIDE SEQUENCE</scope>
    <source>
        <strain evidence="2">JB14</strain>
    </source>
</reference>
<feature type="region of interest" description="Disordered" evidence="1">
    <location>
        <begin position="211"/>
        <end position="232"/>
    </location>
</feature>
<feature type="compositionally biased region" description="Basic and acidic residues" evidence="1">
    <location>
        <begin position="37"/>
        <end position="62"/>
    </location>
</feature>
<evidence type="ECO:0000313" key="3">
    <source>
        <dbReference type="Proteomes" id="UP000799118"/>
    </source>
</evidence>
<sequence length="801" mass="89839">MPGVHQDSVYRVDGRIRIRDKRPEPIVLGFEKAEANSKIAANDDGHDEEDRGRKVPKSDRHLSHGQSPASDLRIFRLMGAKLSLTFTISLHRLLLSLILIGLGYQYNSERWSSALSRICSCEPEAETELKAILKDIDDEINRLELQLFTVSSPRADFSPFRSIPTSQIDAELYAELPDTPVSIAPTTDAVPSQNLPKVKMSLKEYMVKKRQAQESGGDLAPPHSIAANSPSSSGLVISQSPVFHIAPSSSGDINMELAPPRSVADSSTASSGVSISQSPVAQIAAPSSSSGGIDVSLNQHPLCWAWFQAESGDFQHINIPGLPGAPNIVLLQLACLQRVFLETYARLQWLEKWIPRLKDVDHAFVVDPTIMGTFTDDLNKAVDLFKIGIPMWLIGPCLDKDFNHKLPIRDSEALLDVSDNDPPYPTIYMGLPGHYKCYARMGLFFHQQFSPALIRHSKPSRGNPAAERSNPVEIECLSVTQREWVSSPHKMKRTKTGKAETGNMHEMRNCFMPIIHESFPKCLPTWDMASVHLAELQHFTGPSLLEHALPDPSIFITPEGTLKPALIMSWLHVCPVFLWHLGMPNSKSYTNKQWRAMLEAADGFHVSGSDWHSEMLVELKALVKDSHSIGININEDFIVSAPVTWNGVVILGALDSQVIQEVVWELYEVNFWMEVLMLDRYMVPEPEGDSKAVEMEWEIWLEREVQAYHCWVGVPYCPQYHTPGLSSYLPDSSRCPYLKALFNLIRAWGGEKPRELWQPFPAENDQNAVWEVEDILANYYVWTFLKMYHCPATIPHVAVTA</sequence>
<proteinExistence type="predicted"/>
<evidence type="ECO:0000256" key="1">
    <source>
        <dbReference type="SAM" id="MobiDB-lite"/>
    </source>
</evidence>
<organism evidence="2 3">
    <name type="scientific">Gymnopus androsaceus JB14</name>
    <dbReference type="NCBI Taxonomy" id="1447944"/>
    <lineage>
        <taxon>Eukaryota</taxon>
        <taxon>Fungi</taxon>
        <taxon>Dikarya</taxon>
        <taxon>Basidiomycota</taxon>
        <taxon>Agaricomycotina</taxon>
        <taxon>Agaricomycetes</taxon>
        <taxon>Agaricomycetidae</taxon>
        <taxon>Agaricales</taxon>
        <taxon>Marasmiineae</taxon>
        <taxon>Omphalotaceae</taxon>
        <taxon>Gymnopus</taxon>
    </lineage>
</organism>
<gene>
    <name evidence="2" type="ORF">BT96DRAFT_942690</name>
</gene>